<evidence type="ECO:0000256" key="2">
    <source>
        <dbReference type="SAM" id="SignalP"/>
    </source>
</evidence>
<proteinExistence type="predicted"/>
<dbReference type="EMBL" id="BQXU01000003">
    <property type="protein sequence ID" value="GKT41451.1"/>
    <property type="molecule type" value="Genomic_DNA"/>
</dbReference>
<keyword evidence="2" id="KW-0732">Signal</keyword>
<keyword evidence="1" id="KW-0472">Membrane</keyword>
<keyword evidence="1" id="KW-1133">Transmembrane helix</keyword>
<keyword evidence="1" id="KW-0812">Transmembrane</keyword>
<keyword evidence="4" id="KW-1185">Reference proteome</keyword>
<dbReference type="GeneID" id="73322434"/>
<dbReference type="AlphaFoldDB" id="A0AA37P4K6"/>
<feature type="transmembrane region" description="Helical" evidence="1">
    <location>
        <begin position="151"/>
        <end position="184"/>
    </location>
</feature>
<dbReference type="RefSeq" id="XP_049123801.1">
    <property type="nucleotide sequence ID" value="XM_049267844.1"/>
</dbReference>
<evidence type="ECO:0000313" key="4">
    <source>
        <dbReference type="Proteomes" id="UP001055115"/>
    </source>
</evidence>
<protein>
    <submittedName>
        <fullName evidence="3">Uncharacterized protein</fullName>
    </submittedName>
</protein>
<accession>A0AA37P4K6</accession>
<gene>
    <name evidence="3" type="ORF">ColSpa_01632</name>
</gene>
<feature type="signal peptide" evidence="2">
    <location>
        <begin position="1"/>
        <end position="18"/>
    </location>
</feature>
<dbReference type="Proteomes" id="UP001055115">
    <property type="component" value="Unassembled WGS sequence"/>
</dbReference>
<evidence type="ECO:0000313" key="3">
    <source>
        <dbReference type="EMBL" id="GKT41451.1"/>
    </source>
</evidence>
<reference evidence="3 4" key="1">
    <citation type="submission" date="2022-03" db="EMBL/GenBank/DDBJ databases">
        <title>Genome data of Colletotrichum spp.</title>
        <authorList>
            <person name="Utami Y.D."/>
            <person name="Hiruma K."/>
        </authorList>
    </citation>
    <scope>NUCLEOTIDE SEQUENCE [LARGE SCALE GENOMIC DNA]</scope>
    <source>
        <strain evidence="3 4">MAFF 239500</strain>
    </source>
</reference>
<comment type="caution">
    <text evidence="3">The sequence shown here is derived from an EMBL/GenBank/DDBJ whole genome shotgun (WGS) entry which is preliminary data.</text>
</comment>
<organism evidence="3 4">
    <name type="scientific">Colletotrichum spaethianum</name>
    <dbReference type="NCBI Taxonomy" id="700344"/>
    <lineage>
        <taxon>Eukaryota</taxon>
        <taxon>Fungi</taxon>
        <taxon>Dikarya</taxon>
        <taxon>Ascomycota</taxon>
        <taxon>Pezizomycotina</taxon>
        <taxon>Sordariomycetes</taxon>
        <taxon>Hypocreomycetidae</taxon>
        <taxon>Glomerellales</taxon>
        <taxon>Glomerellaceae</taxon>
        <taxon>Colletotrichum</taxon>
        <taxon>Colletotrichum spaethianum species complex</taxon>
    </lineage>
</organism>
<evidence type="ECO:0000256" key="1">
    <source>
        <dbReference type="SAM" id="Phobius"/>
    </source>
</evidence>
<sequence>MYLSTTAVLAIAASMVAANPIDVRAANVVDNVSGLYDQIRGHTAVINSTVAGINSKSTSSQKATAKALISTQTNNIIAAIEAAKSGAAGGQGLQLSAGNQQQIINDMSQIVFELQGAYGGINKQFGDSYGNGLLLNVFGPLNGLLQDLGGIVVGLVSIVGGVVAGVFGAVGGVLGLLLQILFGFSTPFGH</sequence>
<name>A0AA37P4K6_9PEZI</name>
<feature type="chain" id="PRO_5041326400" evidence="2">
    <location>
        <begin position="19"/>
        <end position="190"/>
    </location>
</feature>